<evidence type="ECO:0000256" key="8">
    <source>
        <dbReference type="ARBA" id="ARBA00024195"/>
    </source>
</evidence>
<keyword evidence="7" id="KW-0325">Glycoprotein</keyword>
<dbReference type="InterPro" id="IPR043504">
    <property type="entry name" value="Peptidase_S1_PA_chymotrypsin"/>
</dbReference>
<keyword evidence="6" id="KW-1015">Disulfide bond</keyword>
<name>A0ABD1CN21_CULPP</name>
<organism evidence="11 12">
    <name type="scientific">Culex pipiens pipiens</name>
    <name type="common">Northern house mosquito</name>
    <dbReference type="NCBI Taxonomy" id="38569"/>
    <lineage>
        <taxon>Eukaryota</taxon>
        <taxon>Metazoa</taxon>
        <taxon>Ecdysozoa</taxon>
        <taxon>Arthropoda</taxon>
        <taxon>Hexapoda</taxon>
        <taxon>Insecta</taxon>
        <taxon>Pterygota</taxon>
        <taxon>Neoptera</taxon>
        <taxon>Endopterygota</taxon>
        <taxon>Diptera</taxon>
        <taxon>Nematocera</taxon>
        <taxon>Culicoidea</taxon>
        <taxon>Culicidae</taxon>
        <taxon>Culicinae</taxon>
        <taxon>Culicini</taxon>
        <taxon>Culex</taxon>
        <taxon>Culex</taxon>
    </lineage>
</organism>
<evidence type="ECO:0000256" key="1">
    <source>
        <dbReference type="ARBA" id="ARBA00004613"/>
    </source>
</evidence>
<accession>A0ABD1CN21</accession>
<protein>
    <recommendedName>
        <fullName evidence="10">Peptidase S1 domain-containing protein</fullName>
    </recommendedName>
</protein>
<sequence length="483" mass="54794">MFPNERTSLDDCRLRFYRIEPYSAASPASGKPTRIREFPHMAAIGWTDTNGTIQWKCGGSLIWDNFVLTAAHCVLDSRSVAPDVVRLGDIDLYSADDDEWAQQFRIVKIVRHPEHRFTASYHDVALLKLDRNVVEDGSVIPACLWRDEEVRFRELVATGWGRTGFGADFTPKLLQVSLKPISNEECSKIYPNDRKLRQGLQSQHLCARDEVMDTCEGDSGGPLQFKLMHNGRMTPFIIGVTSFGSACGVSLPGVYARVSTYFNWIVDTMRQHEAVGLEANYNETFCALRYVTYREYDKQVGKTTDGNYTSKDLTKLRIYAKDLPRQLARIRWNGQGPNCYGVIVDEDTVLTVADCTTFNGKSPTFVTYLNNKVTTISKIVVHPEHARASAYNNIAILKLSNLLDLPFEFRPSCIWHGLDYEGLIYAYGKGRRDINRFIDYGEGSFLDPRQFNHLIQSHIMDASSCIVSERFLPRMPKGPGRDH</sequence>
<dbReference type="EMBL" id="JBEHCU010010721">
    <property type="protein sequence ID" value="KAL1377802.1"/>
    <property type="molecule type" value="Genomic_DNA"/>
</dbReference>
<dbReference type="SMART" id="SM00020">
    <property type="entry name" value="Tryp_SPc"/>
    <property type="match status" value="1"/>
</dbReference>
<evidence type="ECO:0000313" key="11">
    <source>
        <dbReference type="EMBL" id="KAL1377802.1"/>
    </source>
</evidence>
<evidence type="ECO:0000256" key="3">
    <source>
        <dbReference type="ARBA" id="ARBA00022588"/>
    </source>
</evidence>
<comment type="caution">
    <text evidence="11">The sequence shown here is derived from an EMBL/GenBank/DDBJ whole genome shotgun (WGS) entry which is preliminary data.</text>
</comment>
<dbReference type="Pfam" id="PF00089">
    <property type="entry name" value="Trypsin"/>
    <property type="match status" value="2"/>
</dbReference>
<dbReference type="SUPFAM" id="SSF50494">
    <property type="entry name" value="Trypsin-like serine proteases"/>
    <property type="match status" value="2"/>
</dbReference>
<dbReference type="Gene3D" id="2.40.10.10">
    <property type="entry name" value="Trypsin-like serine proteases"/>
    <property type="match status" value="2"/>
</dbReference>
<dbReference type="GO" id="GO:0008236">
    <property type="term" value="F:serine-type peptidase activity"/>
    <property type="evidence" value="ECO:0007669"/>
    <property type="project" value="UniProtKB-KW"/>
</dbReference>
<keyword evidence="9" id="KW-0720">Serine protease</keyword>
<reference evidence="11 12" key="1">
    <citation type="submission" date="2024-05" db="EMBL/GenBank/DDBJ databases">
        <title>Culex pipiens pipiens assembly and annotation.</title>
        <authorList>
            <person name="Alout H."/>
            <person name="Durand T."/>
        </authorList>
    </citation>
    <scope>NUCLEOTIDE SEQUENCE [LARGE SCALE GENOMIC DNA]</scope>
    <source>
        <strain evidence="11">HA-2024</strain>
        <tissue evidence="11">Whole body</tissue>
    </source>
</reference>
<feature type="domain" description="Peptidase S1" evidence="10">
    <location>
        <begin position="27"/>
        <end position="270"/>
    </location>
</feature>
<evidence type="ECO:0000256" key="2">
    <source>
        <dbReference type="ARBA" id="ARBA00022525"/>
    </source>
</evidence>
<keyword evidence="9" id="KW-0378">Hydrolase</keyword>
<evidence type="ECO:0000256" key="9">
    <source>
        <dbReference type="RuleBase" id="RU363034"/>
    </source>
</evidence>
<keyword evidence="3" id="KW-0399">Innate immunity</keyword>
<proteinExistence type="inferred from homology"/>
<keyword evidence="9" id="KW-0645">Protease</keyword>
<evidence type="ECO:0000256" key="4">
    <source>
        <dbReference type="ARBA" id="ARBA00022729"/>
    </source>
</evidence>
<dbReference type="GO" id="GO:0006508">
    <property type="term" value="P:proteolysis"/>
    <property type="evidence" value="ECO:0007669"/>
    <property type="project" value="UniProtKB-KW"/>
</dbReference>
<evidence type="ECO:0000256" key="5">
    <source>
        <dbReference type="ARBA" id="ARBA00022859"/>
    </source>
</evidence>
<feature type="non-terminal residue" evidence="11">
    <location>
        <position position="483"/>
    </location>
</feature>
<evidence type="ECO:0000256" key="7">
    <source>
        <dbReference type="ARBA" id="ARBA00023180"/>
    </source>
</evidence>
<dbReference type="InterPro" id="IPR051333">
    <property type="entry name" value="CLIP_Serine_Protease"/>
</dbReference>
<evidence type="ECO:0000256" key="6">
    <source>
        <dbReference type="ARBA" id="ARBA00023157"/>
    </source>
</evidence>
<keyword evidence="4" id="KW-0732">Signal</keyword>
<evidence type="ECO:0000259" key="10">
    <source>
        <dbReference type="PROSITE" id="PS50240"/>
    </source>
</evidence>
<gene>
    <name evidence="11" type="ORF">pipiens_016005</name>
</gene>
<evidence type="ECO:0000313" key="12">
    <source>
        <dbReference type="Proteomes" id="UP001562425"/>
    </source>
</evidence>
<keyword evidence="2" id="KW-0964">Secreted</keyword>
<keyword evidence="5" id="KW-0391">Immunity</keyword>
<dbReference type="AlphaFoldDB" id="A0ABD1CN21"/>
<dbReference type="InterPro" id="IPR001314">
    <property type="entry name" value="Peptidase_S1A"/>
</dbReference>
<dbReference type="InterPro" id="IPR009003">
    <property type="entry name" value="Peptidase_S1_PA"/>
</dbReference>
<dbReference type="CDD" id="cd00190">
    <property type="entry name" value="Tryp_SPc"/>
    <property type="match status" value="1"/>
</dbReference>
<dbReference type="InterPro" id="IPR018114">
    <property type="entry name" value="TRYPSIN_HIS"/>
</dbReference>
<dbReference type="GO" id="GO:0005576">
    <property type="term" value="C:extracellular region"/>
    <property type="evidence" value="ECO:0007669"/>
    <property type="project" value="UniProtKB-SubCell"/>
</dbReference>
<keyword evidence="12" id="KW-1185">Reference proteome</keyword>
<comment type="subcellular location">
    <subcellularLocation>
        <location evidence="1">Secreted</location>
    </subcellularLocation>
</comment>
<comment type="similarity">
    <text evidence="8">Belongs to the peptidase S1 family. CLIP subfamily.</text>
</comment>
<dbReference type="InterPro" id="IPR001254">
    <property type="entry name" value="Trypsin_dom"/>
</dbReference>
<dbReference type="PROSITE" id="PS50240">
    <property type="entry name" value="TRYPSIN_DOM"/>
    <property type="match status" value="1"/>
</dbReference>
<dbReference type="PROSITE" id="PS00135">
    <property type="entry name" value="TRYPSIN_SER"/>
    <property type="match status" value="1"/>
</dbReference>
<dbReference type="PROSITE" id="PS00134">
    <property type="entry name" value="TRYPSIN_HIS"/>
    <property type="match status" value="1"/>
</dbReference>
<dbReference type="GO" id="GO:0045087">
    <property type="term" value="P:innate immune response"/>
    <property type="evidence" value="ECO:0007669"/>
    <property type="project" value="UniProtKB-KW"/>
</dbReference>
<dbReference type="PRINTS" id="PR00722">
    <property type="entry name" value="CHYMOTRYPSIN"/>
</dbReference>
<dbReference type="InterPro" id="IPR033116">
    <property type="entry name" value="TRYPSIN_SER"/>
</dbReference>
<dbReference type="FunFam" id="2.40.10.10:FF:000028">
    <property type="entry name" value="Serine protease easter"/>
    <property type="match status" value="1"/>
</dbReference>
<dbReference type="PANTHER" id="PTHR24260">
    <property type="match status" value="1"/>
</dbReference>
<dbReference type="Proteomes" id="UP001562425">
    <property type="component" value="Unassembled WGS sequence"/>
</dbReference>
<dbReference type="PANTHER" id="PTHR24260:SF147">
    <property type="entry name" value="EG:BACR7A4.3 PROTEIN-RELATED"/>
    <property type="match status" value="1"/>
</dbReference>